<accession>A0A4Z2DSF9</accession>
<keyword evidence="2" id="KW-1185">Reference proteome</keyword>
<comment type="caution">
    <text evidence="1">The sequence shown here is derived from an EMBL/GenBank/DDBJ whole genome shotgun (WGS) entry which is preliminary data.</text>
</comment>
<feature type="non-terminal residue" evidence="1">
    <location>
        <position position="53"/>
    </location>
</feature>
<dbReference type="Proteomes" id="UP000311919">
    <property type="component" value="Unassembled WGS sequence"/>
</dbReference>
<organism evidence="1 2">
    <name type="scientific">Schistosoma japonicum</name>
    <name type="common">Blood fluke</name>
    <dbReference type="NCBI Taxonomy" id="6182"/>
    <lineage>
        <taxon>Eukaryota</taxon>
        <taxon>Metazoa</taxon>
        <taxon>Spiralia</taxon>
        <taxon>Lophotrochozoa</taxon>
        <taxon>Platyhelminthes</taxon>
        <taxon>Trematoda</taxon>
        <taxon>Digenea</taxon>
        <taxon>Strigeidida</taxon>
        <taxon>Schistosomatoidea</taxon>
        <taxon>Schistosomatidae</taxon>
        <taxon>Schistosoma</taxon>
    </lineage>
</organism>
<proteinExistence type="predicted"/>
<dbReference type="STRING" id="6182.A0A4Z2DSF9"/>
<protein>
    <submittedName>
        <fullName evidence="1">Uncharacterized protein</fullName>
    </submittedName>
</protein>
<evidence type="ECO:0000313" key="1">
    <source>
        <dbReference type="EMBL" id="TNN19378.1"/>
    </source>
</evidence>
<dbReference type="EMBL" id="SKCS01000050">
    <property type="protein sequence ID" value="TNN19378.1"/>
    <property type="molecule type" value="Genomic_DNA"/>
</dbReference>
<reference evidence="1 2" key="1">
    <citation type="submission" date="2019-03" db="EMBL/GenBank/DDBJ databases">
        <title>An improved genome assembly of the fluke Schistosoma japonicum.</title>
        <authorList>
            <person name="Hu W."/>
            <person name="Luo F."/>
            <person name="Yin M."/>
            <person name="Mo X."/>
            <person name="Sun C."/>
            <person name="Wu Q."/>
            <person name="Zhu B."/>
            <person name="Xiang M."/>
            <person name="Wang J."/>
            <person name="Wang Y."/>
            <person name="Zhang T."/>
            <person name="Xu B."/>
            <person name="Zheng H."/>
            <person name="Feng Z."/>
        </authorList>
    </citation>
    <scope>NUCLEOTIDE SEQUENCE [LARGE SCALE GENOMIC DNA]</scope>
    <source>
        <strain evidence="1">HuSjv2</strain>
        <tissue evidence="1">Worms</tissue>
    </source>
</reference>
<dbReference type="OrthoDB" id="6233583at2759"/>
<name>A0A4Z2DSF9_SCHJA</name>
<gene>
    <name evidence="1" type="ORF">EWB00_008866</name>
</gene>
<feature type="non-terminal residue" evidence="1">
    <location>
        <position position="1"/>
    </location>
</feature>
<evidence type="ECO:0000313" key="2">
    <source>
        <dbReference type="Proteomes" id="UP000311919"/>
    </source>
</evidence>
<sequence length="53" mass="6208">QNPKLIRIITPTPPNFQLIPFWADNVKAWFCYAEAEFRDQCVTDPRVQFLAVV</sequence>
<dbReference type="AlphaFoldDB" id="A0A4Z2DSF9"/>